<proteinExistence type="predicted"/>
<name>A0AAW0W3Z4_CHEQU</name>
<dbReference type="EMBL" id="JARKIK010000088">
    <property type="protein sequence ID" value="KAK8723942.1"/>
    <property type="molecule type" value="Genomic_DNA"/>
</dbReference>
<sequence length="857" mass="94849">LPASPLPRSPVYGRDWIPTCLSTSWQGLDTHLPLHFHGLQFMAGTGYPPASPLPWSPVYGRDWIPTCLSTSMVSSLWQGLDTHLPFHFHGLQFMAGTGYPPASPLPWSPVYGRDWIPTCLSTSMVSSLWQGLDTHLPLHFYGLQFMQGLDTHLPLHFHSLQFMTGTGYPPASPLPWSPVYGRDWIPTCLSTSTVSSLWQGLDTHLPLHFHGLQFMAGTGYPPASPLPWSPVYGRDWIPTCLSTSMVSSLWQGLDTHLPLHFHGLQFMAGTGYPPASPLPWSPVYGRDWIPTCLSTSMVSSLWQGLDTHLPLHFHGLQFMAGTGYPPASPLPWSPVYCRDWIPTCLSTSMVSSLWQGLDTHLPFHFHGLQFMAGTGYPPASPLPWSPVYGRDWIPTCLSTSMVSSLWQGLDTHLPLHFYGLQFMQGLDTHLPLHFHSLQFMTGTGYPPASPLPWSPVYGRDWIPTCLSTSTVSSLWQGLDTHLPLHFHGLQFMAGTGYPPASPLPRSPVYGRDWIPTCLSTSMVSSLWQGLDTHLPLHFHGLQFMAGTGYPPASPLPRSPVYGRDWIPTCLSTSMVSSLWQGLDTHLPLHFHGLQFMAGTGYPPASPLPWSPVYGRDWIPTCLSTSMVSSLWQGLDTHLPLHFHGLQFMAGTGYPPASPLLQSPVYGRDWIPTCLSTSMGSSLWQGLDTHLPLHFYSLQFMAGTGYPPASPLPWAPVYGRDWIPTCLSTSWQGLDTHLPLHFHGLQFMAGTGYPPAFPLPRSPVYGRDWIPTCLSTSTVSSLWQGLDTHLPLHFMTGTGYPPASPLHDRDWIPTCLSTSMVSSLWQGLDTHLPLHFHGLQFMAGTGYPPAAPLPWSPV</sequence>
<dbReference type="AlphaFoldDB" id="A0AAW0W3Z4"/>
<reference evidence="1 2" key="1">
    <citation type="journal article" date="2024" name="BMC Genomics">
        <title>Genome assembly of redclaw crayfish (Cherax quadricarinatus) provides insights into its immune adaptation and hypoxia tolerance.</title>
        <authorList>
            <person name="Liu Z."/>
            <person name="Zheng J."/>
            <person name="Li H."/>
            <person name="Fang K."/>
            <person name="Wang S."/>
            <person name="He J."/>
            <person name="Zhou D."/>
            <person name="Weng S."/>
            <person name="Chi M."/>
            <person name="Gu Z."/>
            <person name="He J."/>
            <person name="Li F."/>
            <person name="Wang M."/>
        </authorList>
    </citation>
    <scope>NUCLEOTIDE SEQUENCE [LARGE SCALE GENOMIC DNA]</scope>
    <source>
        <strain evidence="1">ZL_2023a</strain>
    </source>
</reference>
<comment type="caution">
    <text evidence="1">The sequence shown here is derived from an EMBL/GenBank/DDBJ whole genome shotgun (WGS) entry which is preliminary data.</text>
</comment>
<dbReference type="Proteomes" id="UP001445076">
    <property type="component" value="Unassembled WGS sequence"/>
</dbReference>
<accession>A0AAW0W3Z4</accession>
<gene>
    <name evidence="1" type="ORF">OTU49_011620</name>
</gene>
<feature type="non-terminal residue" evidence="1">
    <location>
        <position position="1"/>
    </location>
</feature>
<protein>
    <submittedName>
        <fullName evidence="1">Uncharacterized protein</fullName>
    </submittedName>
</protein>
<organism evidence="1 2">
    <name type="scientific">Cherax quadricarinatus</name>
    <name type="common">Australian red claw crayfish</name>
    <dbReference type="NCBI Taxonomy" id="27406"/>
    <lineage>
        <taxon>Eukaryota</taxon>
        <taxon>Metazoa</taxon>
        <taxon>Ecdysozoa</taxon>
        <taxon>Arthropoda</taxon>
        <taxon>Crustacea</taxon>
        <taxon>Multicrustacea</taxon>
        <taxon>Malacostraca</taxon>
        <taxon>Eumalacostraca</taxon>
        <taxon>Eucarida</taxon>
        <taxon>Decapoda</taxon>
        <taxon>Pleocyemata</taxon>
        <taxon>Astacidea</taxon>
        <taxon>Parastacoidea</taxon>
        <taxon>Parastacidae</taxon>
        <taxon>Cherax</taxon>
    </lineage>
</organism>
<evidence type="ECO:0000313" key="2">
    <source>
        <dbReference type="Proteomes" id="UP001445076"/>
    </source>
</evidence>
<keyword evidence="2" id="KW-1185">Reference proteome</keyword>
<evidence type="ECO:0000313" key="1">
    <source>
        <dbReference type="EMBL" id="KAK8723942.1"/>
    </source>
</evidence>